<name>A0A813FXT2_POLGL</name>
<keyword evidence="3" id="KW-1185">Reference proteome</keyword>
<protein>
    <submittedName>
        <fullName evidence="2">Uncharacterized protein</fullName>
    </submittedName>
</protein>
<accession>A0A813FXT2</accession>
<reference evidence="2" key="1">
    <citation type="submission" date="2021-02" db="EMBL/GenBank/DDBJ databases">
        <authorList>
            <person name="Dougan E. K."/>
            <person name="Rhodes N."/>
            <person name="Thang M."/>
            <person name="Chan C."/>
        </authorList>
    </citation>
    <scope>NUCLEOTIDE SEQUENCE</scope>
</reference>
<dbReference type="EMBL" id="CAJNNV010025583">
    <property type="protein sequence ID" value="CAE8615219.1"/>
    <property type="molecule type" value="Genomic_DNA"/>
</dbReference>
<evidence type="ECO:0000313" key="3">
    <source>
        <dbReference type="Proteomes" id="UP000654075"/>
    </source>
</evidence>
<dbReference type="Gene3D" id="1.10.443.10">
    <property type="entry name" value="Intergrase catalytic core"/>
    <property type="match status" value="1"/>
</dbReference>
<dbReference type="InterPro" id="IPR013762">
    <property type="entry name" value="Integrase-like_cat_sf"/>
</dbReference>
<gene>
    <name evidence="2" type="ORF">PGLA1383_LOCUS32935</name>
</gene>
<dbReference type="GO" id="GO:0006310">
    <property type="term" value="P:DNA recombination"/>
    <property type="evidence" value="ECO:0007669"/>
    <property type="project" value="InterPro"/>
</dbReference>
<dbReference type="GO" id="GO:0003677">
    <property type="term" value="F:DNA binding"/>
    <property type="evidence" value="ECO:0007669"/>
    <property type="project" value="InterPro"/>
</dbReference>
<evidence type="ECO:0000313" key="2">
    <source>
        <dbReference type="EMBL" id="CAE8615219.1"/>
    </source>
</evidence>
<sequence>MPLELRAPLSMAWLCHMSTRRNELTTTSWGTPVTGRSATMSPSSSASIPMPKQKAYGSSGQSGLASPSKRGRVLCAKAGAGVLLRRSKQLKCRKVTSNTLARYSSALEEFDTWAKKNKRGVGPLQLDASMVEFMQQQHETPEEKLFPSLSLASYERLFRDARRQRYHKCIHVTPHSVRHSGPSNDKFHKRRSLLHIQKRCQWASPKSVTKYEKEALPLGIWRAIPENKHSDISALSREFPSKLFQFFNATPQ</sequence>
<feature type="compositionally biased region" description="Polar residues" evidence="1">
    <location>
        <begin position="26"/>
        <end position="36"/>
    </location>
</feature>
<feature type="compositionally biased region" description="Low complexity" evidence="1">
    <location>
        <begin position="37"/>
        <end position="51"/>
    </location>
</feature>
<dbReference type="AlphaFoldDB" id="A0A813FXT2"/>
<comment type="caution">
    <text evidence="2">The sequence shown here is derived from an EMBL/GenBank/DDBJ whole genome shotgun (WGS) entry which is preliminary data.</text>
</comment>
<proteinExistence type="predicted"/>
<dbReference type="GO" id="GO:0015074">
    <property type="term" value="P:DNA integration"/>
    <property type="evidence" value="ECO:0007669"/>
    <property type="project" value="InterPro"/>
</dbReference>
<dbReference type="Proteomes" id="UP000654075">
    <property type="component" value="Unassembled WGS sequence"/>
</dbReference>
<organism evidence="2 3">
    <name type="scientific">Polarella glacialis</name>
    <name type="common">Dinoflagellate</name>
    <dbReference type="NCBI Taxonomy" id="89957"/>
    <lineage>
        <taxon>Eukaryota</taxon>
        <taxon>Sar</taxon>
        <taxon>Alveolata</taxon>
        <taxon>Dinophyceae</taxon>
        <taxon>Suessiales</taxon>
        <taxon>Suessiaceae</taxon>
        <taxon>Polarella</taxon>
    </lineage>
</organism>
<feature type="compositionally biased region" description="Polar residues" evidence="1">
    <location>
        <begin position="56"/>
        <end position="65"/>
    </location>
</feature>
<evidence type="ECO:0000256" key="1">
    <source>
        <dbReference type="SAM" id="MobiDB-lite"/>
    </source>
</evidence>
<feature type="region of interest" description="Disordered" evidence="1">
    <location>
        <begin position="26"/>
        <end position="68"/>
    </location>
</feature>